<evidence type="ECO:0000256" key="8">
    <source>
        <dbReference type="ARBA" id="ARBA00022840"/>
    </source>
</evidence>
<name>A0ABD1EZI3_HYPHA</name>
<keyword evidence="7" id="KW-0999">Mitochondrion inner membrane</keyword>
<dbReference type="Pfam" id="PF00664">
    <property type="entry name" value="ABC_membrane"/>
    <property type="match status" value="1"/>
</dbReference>
<reference evidence="24 25" key="1">
    <citation type="submission" date="2024-05" db="EMBL/GenBank/DDBJ databases">
        <title>Genetic variation in Jamaican populations of the coffee berry borer (Hypothenemus hampei).</title>
        <authorList>
            <person name="Errbii M."/>
            <person name="Myrie A."/>
        </authorList>
    </citation>
    <scope>NUCLEOTIDE SEQUENCE [LARGE SCALE GENOMIC DNA]</scope>
    <source>
        <strain evidence="24">JA-Hopewell-2020-01-JO</strain>
        <tissue evidence="24">Whole body</tissue>
    </source>
</reference>
<evidence type="ECO:0000256" key="18">
    <source>
        <dbReference type="ARBA" id="ARBA00072683"/>
    </source>
</evidence>
<dbReference type="Gene3D" id="1.20.1560.10">
    <property type="entry name" value="ABC transporter type 1, transmembrane domain"/>
    <property type="match status" value="1"/>
</dbReference>
<evidence type="ECO:0000256" key="17">
    <source>
        <dbReference type="ARBA" id="ARBA00055589"/>
    </source>
</evidence>
<evidence type="ECO:0000259" key="23">
    <source>
        <dbReference type="PROSITE" id="PS50929"/>
    </source>
</evidence>
<evidence type="ECO:0000256" key="9">
    <source>
        <dbReference type="ARBA" id="ARBA00022842"/>
    </source>
</evidence>
<evidence type="ECO:0000259" key="22">
    <source>
        <dbReference type="PROSITE" id="PS50893"/>
    </source>
</evidence>
<organism evidence="24 25">
    <name type="scientific">Hypothenemus hampei</name>
    <name type="common">Coffee berry borer</name>
    <dbReference type="NCBI Taxonomy" id="57062"/>
    <lineage>
        <taxon>Eukaryota</taxon>
        <taxon>Metazoa</taxon>
        <taxon>Ecdysozoa</taxon>
        <taxon>Arthropoda</taxon>
        <taxon>Hexapoda</taxon>
        <taxon>Insecta</taxon>
        <taxon>Pterygota</taxon>
        <taxon>Neoptera</taxon>
        <taxon>Endopterygota</taxon>
        <taxon>Coleoptera</taxon>
        <taxon>Polyphaga</taxon>
        <taxon>Cucujiformia</taxon>
        <taxon>Curculionidae</taxon>
        <taxon>Scolytinae</taxon>
        <taxon>Hypothenemus</taxon>
    </lineage>
</organism>
<feature type="transmembrane region" description="Helical" evidence="21">
    <location>
        <begin position="118"/>
        <end position="142"/>
    </location>
</feature>
<feature type="domain" description="ABC transmembrane type-1" evidence="23">
    <location>
        <begin position="79"/>
        <end position="364"/>
    </location>
</feature>
<dbReference type="InterPro" id="IPR011527">
    <property type="entry name" value="ABC1_TM_dom"/>
</dbReference>
<dbReference type="FunFam" id="1.20.1560.10:FF:000048">
    <property type="entry name" value="ATP-binding cassette sub-family B member 10, mitochondrial"/>
    <property type="match status" value="1"/>
</dbReference>
<evidence type="ECO:0000256" key="15">
    <source>
        <dbReference type="ARBA" id="ARBA00023136"/>
    </source>
</evidence>
<dbReference type="InterPro" id="IPR017871">
    <property type="entry name" value="ABC_transporter-like_CS"/>
</dbReference>
<dbReference type="CDD" id="cd03249">
    <property type="entry name" value="ABC_MTABC3_MDL1_MDL2"/>
    <property type="match status" value="1"/>
</dbReference>
<keyword evidence="13" id="KW-0007">Acetylation</keyword>
<dbReference type="GO" id="GO:0005743">
    <property type="term" value="C:mitochondrial inner membrane"/>
    <property type="evidence" value="ECO:0007669"/>
    <property type="project" value="UniProtKB-SubCell"/>
</dbReference>
<keyword evidence="3" id="KW-0813">Transport</keyword>
<dbReference type="AlphaFoldDB" id="A0ABD1EZI3"/>
<evidence type="ECO:0000256" key="2">
    <source>
        <dbReference type="ARBA" id="ARBA00005580"/>
    </source>
</evidence>
<evidence type="ECO:0000256" key="19">
    <source>
        <dbReference type="ARBA" id="ARBA00075187"/>
    </source>
</evidence>
<dbReference type="GO" id="GO:0046872">
    <property type="term" value="F:metal ion binding"/>
    <property type="evidence" value="ECO:0007669"/>
    <property type="project" value="UniProtKB-KW"/>
</dbReference>
<keyword evidence="12 21" id="KW-1133">Transmembrane helix</keyword>
<dbReference type="PANTHER" id="PTHR43394">
    <property type="entry name" value="ATP-DEPENDENT PERMEASE MDL1, MITOCHONDRIAL"/>
    <property type="match status" value="1"/>
</dbReference>
<evidence type="ECO:0000256" key="11">
    <source>
        <dbReference type="ARBA" id="ARBA00022967"/>
    </source>
</evidence>
<keyword evidence="5" id="KW-0479">Metal-binding</keyword>
<protein>
    <recommendedName>
        <fullName evidence="18">ATP-binding cassette sub-family B member 10, mitochondrial</fullName>
    </recommendedName>
    <alternativeName>
        <fullName evidence="19">ABC-mitochondrial erythroid protein</fullName>
    </alternativeName>
    <alternativeName>
        <fullName evidence="20">ATP-binding cassette transporter 10</fullName>
    </alternativeName>
</protein>
<dbReference type="InterPro" id="IPR036640">
    <property type="entry name" value="ABC1_TM_sf"/>
</dbReference>
<evidence type="ECO:0000256" key="14">
    <source>
        <dbReference type="ARBA" id="ARBA00023128"/>
    </source>
</evidence>
<evidence type="ECO:0000256" key="20">
    <source>
        <dbReference type="ARBA" id="ARBA00083334"/>
    </source>
</evidence>
<keyword evidence="8" id="KW-0067">ATP-binding</keyword>
<sequence>MFLIYTVVLAKKSIPSAVNHVRRFPLFRRNSSNASKTDGKSEILKTEIINGKSSRQISNAALKRLFALAKPEKWRLTSAMGFLLISSSVTMAVPFSLGKILDIIYTSSNNFTATKDRLNKVCGILLGVFILGGICNFGRVYLMSISGYRMTQALRTKVFSSIVKQEQGWFDNRSTGELINRLSSDTQVVGQALSQNISDGLRSLAMVFASTSMMFYMSTKLALVGLAVVPPVAGIAVVYGRYVRGISRKLQDSLADASKVAEEKISNIRTVKAFAQESREMQNYKQSITDILNLGYMEAKARAIFFGMTGFSGNAIMICVLYYGGVMVSAQEITIGHLSSFLLYAAYIGVSVSGLSTFYTDLNKSLGAAQRIWEIMDRNPTIPISGGLVPISEPEGHIEYKNVKFRYPSRKEVEVFKNLVLNISPGKMVAVVGSSGSGKSTLAALLLRLYDPEDGAVYLDGQNIKDLDPNWIRKHVGAVSQEPVLFSSSIKDNILYGAENPEAITENELIRVATEANVTEFAKKLPDGFDTLVGEKGVMLSGGQKQRVAIARALIKNPKILLLDEATSALDAQSERLVQEALERIMKGRTVLTIAHRLSTIQNADTIAVLQDGQIIEQGNYQELLQKENGAFRELVKHQTFQT</sequence>
<keyword evidence="15 21" id="KW-0472">Membrane</keyword>
<dbReference type="PANTHER" id="PTHR43394:SF1">
    <property type="entry name" value="ATP-BINDING CASSETTE SUB-FAMILY B MEMBER 10, MITOCHONDRIAL"/>
    <property type="match status" value="1"/>
</dbReference>
<evidence type="ECO:0000256" key="4">
    <source>
        <dbReference type="ARBA" id="ARBA00022692"/>
    </source>
</evidence>
<keyword evidence="9" id="KW-0460">Magnesium</keyword>
<feature type="transmembrane region" description="Helical" evidence="21">
    <location>
        <begin position="223"/>
        <end position="242"/>
    </location>
</feature>
<dbReference type="InterPro" id="IPR003593">
    <property type="entry name" value="AAA+_ATPase"/>
</dbReference>
<feature type="transmembrane region" description="Helical" evidence="21">
    <location>
        <begin position="79"/>
        <end position="98"/>
    </location>
</feature>
<keyword evidence="11" id="KW-1278">Translocase</keyword>
<evidence type="ECO:0000256" key="6">
    <source>
        <dbReference type="ARBA" id="ARBA00022741"/>
    </source>
</evidence>
<dbReference type="PROSITE" id="PS50893">
    <property type="entry name" value="ABC_TRANSPORTER_2"/>
    <property type="match status" value="1"/>
</dbReference>
<dbReference type="PIRSF" id="PIRSF002773">
    <property type="entry name" value="ABC_prm/ATPase_B"/>
    <property type="match status" value="1"/>
</dbReference>
<dbReference type="InterPro" id="IPR039421">
    <property type="entry name" value="Type_1_exporter"/>
</dbReference>
<evidence type="ECO:0000256" key="3">
    <source>
        <dbReference type="ARBA" id="ARBA00022448"/>
    </source>
</evidence>
<evidence type="ECO:0000256" key="5">
    <source>
        <dbReference type="ARBA" id="ARBA00022723"/>
    </source>
</evidence>
<evidence type="ECO:0000313" key="24">
    <source>
        <dbReference type="EMBL" id="KAL1505565.1"/>
    </source>
</evidence>
<dbReference type="SUPFAM" id="SSF90123">
    <property type="entry name" value="ABC transporter transmembrane region"/>
    <property type="match status" value="1"/>
</dbReference>
<comment type="function">
    <text evidence="17">ATP-dependent transporter located in the mitochondrial inner membrane that catalyzes the export of biliverdin from the mitochondrial matrix, and plays a crucial role in hemoglobin synthesis and antioxidative stress. Participates in the early step of the heme biosynthetic process during insertion of iron into protoporphyrin IX (PPIX). Involved in the stabilization of the iron transporter mitoferrin-1/SLC25A37. In addition may be involved in mitochondrial unfolded protein response (UPRmt) signaling pathway, although ABCB10 probably does not participate in peptide export from mitochondria.</text>
</comment>
<evidence type="ECO:0000256" key="16">
    <source>
        <dbReference type="ARBA" id="ARBA00052250"/>
    </source>
</evidence>
<comment type="subcellular location">
    <subcellularLocation>
        <location evidence="1">Mitochondrion inner membrane</location>
        <topology evidence="1">Multi-pass membrane protein</topology>
    </subcellularLocation>
</comment>
<evidence type="ECO:0000256" key="1">
    <source>
        <dbReference type="ARBA" id="ARBA00004448"/>
    </source>
</evidence>
<dbReference type="GO" id="GO:0016887">
    <property type="term" value="F:ATP hydrolysis activity"/>
    <property type="evidence" value="ECO:0007669"/>
    <property type="project" value="UniProtKB-ARBA"/>
</dbReference>
<feature type="domain" description="ABC transporter" evidence="22">
    <location>
        <begin position="398"/>
        <end position="637"/>
    </location>
</feature>
<evidence type="ECO:0000313" key="25">
    <source>
        <dbReference type="Proteomes" id="UP001566132"/>
    </source>
</evidence>
<comment type="similarity">
    <text evidence="2">Belongs to the ABC transporter superfamily. ABCB family. Mitochondrial peptide exporter (TC 3.A.1.212) subfamily.</text>
</comment>
<dbReference type="PROSITE" id="PS00211">
    <property type="entry name" value="ABC_TRANSPORTER_1"/>
    <property type="match status" value="1"/>
</dbReference>
<comment type="catalytic activity">
    <reaction evidence="16">
        <text>biliverdin IXalpha(in) + ATP + H2O = biliverdin IXalpha(out) + ADP + phosphate + H(+)</text>
        <dbReference type="Rhea" id="RHEA:82359"/>
        <dbReference type="ChEBI" id="CHEBI:15377"/>
        <dbReference type="ChEBI" id="CHEBI:15378"/>
        <dbReference type="ChEBI" id="CHEBI:30616"/>
        <dbReference type="ChEBI" id="CHEBI:43474"/>
        <dbReference type="ChEBI" id="CHEBI:57991"/>
        <dbReference type="ChEBI" id="CHEBI:456216"/>
    </reaction>
    <physiologicalReaction direction="left-to-right" evidence="16">
        <dbReference type="Rhea" id="RHEA:82360"/>
    </physiologicalReaction>
</comment>
<dbReference type="SUPFAM" id="SSF52540">
    <property type="entry name" value="P-loop containing nucleoside triphosphate hydrolases"/>
    <property type="match status" value="1"/>
</dbReference>
<dbReference type="Proteomes" id="UP001566132">
    <property type="component" value="Unassembled WGS sequence"/>
</dbReference>
<gene>
    <name evidence="24" type="ORF">ABEB36_005105</name>
</gene>
<keyword evidence="4 21" id="KW-0812">Transmembrane</keyword>
<dbReference type="FunFam" id="3.40.50.300:FF:000403">
    <property type="entry name" value="ATP-binding cassette sub-family B member 8, mitochondrial"/>
    <property type="match status" value="1"/>
</dbReference>
<keyword evidence="14" id="KW-0496">Mitochondrion</keyword>
<dbReference type="Gene3D" id="3.40.50.300">
    <property type="entry name" value="P-loop containing nucleotide triphosphate hydrolases"/>
    <property type="match status" value="1"/>
</dbReference>
<keyword evidence="6" id="KW-0547">Nucleotide-binding</keyword>
<dbReference type="InterPro" id="IPR003439">
    <property type="entry name" value="ABC_transporter-like_ATP-bd"/>
</dbReference>
<feature type="transmembrane region" description="Helical" evidence="21">
    <location>
        <begin position="344"/>
        <end position="362"/>
    </location>
</feature>
<dbReference type="GO" id="GO:0005524">
    <property type="term" value="F:ATP binding"/>
    <property type="evidence" value="ECO:0007669"/>
    <property type="project" value="UniProtKB-KW"/>
</dbReference>
<dbReference type="SMART" id="SM00382">
    <property type="entry name" value="AAA"/>
    <property type="match status" value="1"/>
</dbReference>
<evidence type="ECO:0000256" key="12">
    <source>
        <dbReference type="ARBA" id="ARBA00022989"/>
    </source>
</evidence>
<evidence type="ECO:0000256" key="13">
    <source>
        <dbReference type="ARBA" id="ARBA00022990"/>
    </source>
</evidence>
<proteinExistence type="inferred from homology"/>
<evidence type="ECO:0000256" key="7">
    <source>
        <dbReference type="ARBA" id="ARBA00022792"/>
    </source>
</evidence>
<feature type="transmembrane region" description="Helical" evidence="21">
    <location>
        <begin position="303"/>
        <end position="324"/>
    </location>
</feature>
<evidence type="ECO:0000256" key="10">
    <source>
        <dbReference type="ARBA" id="ARBA00022946"/>
    </source>
</evidence>
<dbReference type="Pfam" id="PF00005">
    <property type="entry name" value="ABC_tran"/>
    <property type="match status" value="1"/>
</dbReference>
<dbReference type="GO" id="GO:0042802">
    <property type="term" value="F:identical protein binding"/>
    <property type="evidence" value="ECO:0007669"/>
    <property type="project" value="UniProtKB-ARBA"/>
</dbReference>
<dbReference type="CDD" id="cd18573">
    <property type="entry name" value="ABC_6TM_ABCB10_like"/>
    <property type="match status" value="1"/>
</dbReference>
<accession>A0ABD1EZI3</accession>
<comment type="caution">
    <text evidence="24">The sequence shown here is derived from an EMBL/GenBank/DDBJ whole genome shotgun (WGS) entry which is preliminary data.</text>
</comment>
<keyword evidence="10" id="KW-0809">Transit peptide</keyword>
<dbReference type="EMBL" id="JBDJPC010000004">
    <property type="protein sequence ID" value="KAL1505565.1"/>
    <property type="molecule type" value="Genomic_DNA"/>
</dbReference>
<dbReference type="PROSITE" id="PS50929">
    <property type="entry name" value="ABC_TM1F"/>
    <property type="match status" value="1"/>
</dbReference>
<keyword evidence="25" id="KW-1185">Reference proteome</keyword>
<dbReference type="InterPro" id="IPR027417">
    <property type="entry name" value="P-loop_NTPase"/>
</dbReference>
<evidence type="ECO:0000256" key="21">
    <source>
        <dbReference type="SAM" id="Phobius"/>
    </source>
</evidence>